<accession>A0AAE0SJG5</accession>
<keyword evidence="2" id="KW-1185">Reference proteome</keyword>
<dbReference type="EMBL" id="JAEAOA010001154">
    <property type="protein sequence ID" value="KAK3592568.1"/>
    <property type="molecule type" value="Genomic_DNA"/>
</dbReference>
<name>A0AAE0SJG5_9BIVA</name>
<organism evidence="1 2">
    <name type="scientific">Potamilus streckersoni</name>
    <dbReference type="NCBI Taxonomy" id="2493646"/>
    <lineage>
        <taxon>Eukaryota</taxon>
        <taxon>Metazoa</taxon>
        <taxon>Spiralia</taxon>
        <taxon>Lophotrochozoa</taxon>
        <taxon>Mollusca</taxon>
        <taxon>Bivalvia</taxon>
        <taxon>Autobranchia</taxon>
        <taxon>Heteroconchia</taxon>
        <taxon>Palaeoheterodonta</taxon>
        <taxon>Unionida</taxon>
        <taxon>Unionoidea</taxon>
        <taxon>Unionidae</taxon>
        <taxon>Ambleminae</taxon>
        <taxon>Lampsilini</taxon>
        <taxon>Potamilus</taxon>
    </lineage>
</organism>
<comment type="caution">
    <text evidence="1">The sequence shown here is derived from an EMBL/GenBank/DDBJ whole genome shotgun (WGS) entry which is preliminary data.</text>
</comment>
<evidence type="ECO:0000313" key="2">
    <source>
        <dbReference type="Proteomes" id="UP001195483"/>
    </source>
</evidence>
<evidence type="ECO:0000313" key="1">
    <source>
        <dbReference type="EMBL" id="KAK3592568.1"/>
    </source>
</evidence>
<protein>
    <submittedName>
        <fullName evidence="1">Uncharacterized protein</fullName>
    </submittedName>
</protein>
<sequence>MARREKYGIPSTPSTSQPLFTGIEVINKTTVHISSNLKTPIIHIRSTIPFACAGGNNGCLLDIDLDITSIYECRLPTVGVHGISGCSIAIPKTKWDQPQPFTVALKQSDSAITTDPVTIEILLKTIPRFLSHKIFQNHTISDRVQVNISSINMAPLNGKICHAVCDSHMKTFDQFEFMILNGFEHFIIVDCTKISEKVQIETKSCYRNNNPPYCPCGVAVRAGRDVFVVNKCERPFVVRMVRCLDGILRGKITTDGTSFMANLPTGTVVHIDNQGSFEKVGVSYNVIIEPSLTDYGQTNGA</sequence>
<dbReference type="Proteomes" id="UP001195483">
    <property type="component" value="Unassembled WGS sequence"/>
</dbReference>
<reference evidence="1" key="1">
    <citation type="journal article" date="2021" name="Genome Biol. Evol.">
        <title>A High-Quality Reference Genome for a Parasitic Bivalve with Doubly Uniparental Inheritance (Bivalvia: Unionida).</title>
        <authorList>
            <person name="Smith C.H."/>
        </authorList>
    </citation>
    <scope>NUCLEOTIDE SEQUENCE</scope>
    <source>
        <strain evidence="1">CHS0354</strain>
    </source>
</reference>
<gene>
    <name evidence="1" type="ORF">CHS0354_018835</name>
</gene>
<dbReference type="AlphaFoldDB" id="A0AAE0SJG5"/>
<proteinExistence type="predicted"/>
<reference evidence="1" key="3">
    <citation type="submission" date="2023-05" db="EMBL/GenBank/DDBJ databases">
        <authorList>
            <person name="Smith C.H."/>
        </authorList>
    </citation>
    <scope>NUCLEOTIDE SEQUENCE</scope>
    <source>
        <strain evidence="1">CHS0354</strain>
        <tissue evidence="1">Mantle</tissue>
    </source>
</reference>
<reference evidence="1" key="2">
    <citation type="journal article" date="2021" name="Genome Biol. Evol.">
        <title>Developing a high-quality reference genome for a parasitic bivalve with doubly uniparental inheritance (Bivalvia: Unionida).</title>
        <authorList>
            <person name="Smith C.H."/>
        </authorList>
    </citation>
    <scope>NUCLEOTIDE SEQUENCE</scope>
    <source>
        <strain evidence="1">CHS0354</strain>
        <tissue evidence="1">Mantle</tissue>
    </source>
</reference>